<dbReference type="InterPro" id="IPR027417">
    <property type="entry name" value="P-loop_NTPase"/>
</dbReference>
<dbReference type="OrthoDB" id="29596at2759"/>
<accession>A0A1R3KBB0</accession>
<dbReference type="SUPFAM" id="SSF52540">
    <property type="entry name" value="P-loop containing nucleoside triphosphate hydrolases"/>
    <property type="match status" value="1"/>
</dbReference>
<comment type="caution">
    <text evidence="1">The sequence shown here is derived from an EMBL/GenBank/DDBJ whole genome shotgun (WGS) entry which is preliminary data.</text>
</comment>
<name>A0A1R3KBB0_9ROSI</name>
<gene>
    <name evidence="1" type="ORF">COLO4_09681</name>
</gene>
<dbReference type="AlphaFoldDB" id="A0A1R3KBB0"/>
<dbReference type="Proteomes" id="UP000187203">
    <property type="component" value="Unassembled WGS sequence"/>
</dbReference>
<evidence type="ECO:0000313" key="1">
    <source>
        <dbReference type="EMBL" id="OMP04372.1"/>
    </source>
</evidence>
<evidence type="ECO:0000313" key="2">
    <source>
        <dbReference type="Proteomes" id="UP000187203"/>
    </source>
</evidence>
<dbReference type="EMBL" id="AWUE01014262">
    <property type="protein sequence ID" value="OMP04372.1"/>
    <property type="molecule type" value="Genomic_DNA"/>
</dbReference>
<keyword evidence="2" id="KW-1185">Reference proteome</keyword>
<sequence>MAVDTFIPNDTKILDEGRIQIITGPNYSGKSIYIKQDILCNGKQAYDCRTVHIYDRSTSSGNDAKAGNFTIFMSDG</sequence>
<dbReference type="Gene3D" id="3.40.50.300">
    <property type="entry name" value="P-loop containing nucleotide triphosphate hydrolases"/>
    <property type="match status" value="1"/>
</dbReference>
<proteinExistence type="predicted"/>
<reference evidence="2" key="1">
    <citation type="submission" date="2013-09" db="EMBL/GenBank/DDBJ databases">
        <title>Corchorus olitorius genome sequencing.</title>
        <authorList>
            <person name="Alam M."/>
            <person name="Haque M.S."/>
            <person name="Islam M.S."/>
            <person name="Emdad E.M."/>
            <person name="Islam M.M."/>
            <person name="Ahmed B."/>
            <person name="Halim A."/>
            <person name="Hossen Q.M.M."/>
            <person name="Hossain M.Z."/>
            <person name="Ahmed R."/>
            <person name="Khan M.M."/>
            <person name="Islam R."/>
            <person name="Rashid M.M."/>
            <person name="Khan S.A."/>
            <person name="Rahman M.S."/>
            <person name="Alam M."/>
            <person name="Yahiya A.S."/>
            <person name="Khan M.S."/>
            <person name="Azam M.S."/>
            <person name="Haque T."/>
            <person name="Lashkar M.Z.H."/>
            <person name="Akhand A.I."/>
            <person name="Morshed G."/>
            <person name="Roy S."/>
            <person name="Uddin K.S."/>
            <person name="Rabeya T."/>
            <person name="Hossain A.S."/>
            <person name="Chowdhury A."/>
            <person name="Snigdha A.R."/>
            <person name="Mortoza M.S."/>
            <person name="Matin S.A."/>
            <person name="Hoque S.M.E."/>
            <person name="Islam M.K."/>
            <person name="Roy D.K."/>
            <person name="Haider R."/>
            <person name="Moosa M.M."/>
            <person name="Elias S.M."/>
            <person name="Hasan A.M."/>
            <person name="Jahan S."/>
            <person name="Shafiuddin M."/>
            <person name="Mahmood N."/>
            <person name="Shommy N.S."/>
        </authorList>
    </citation>
    <scope>NUCLEOTIDE SEQUENCE [LARGE SCALE GENOMIC DNA]</scope>
    <source>
        <strain evidence="2">cv. O-4</strain>
    </source>
</reference>
<dbReference type="STRING" id="93759.A0A1R3KBB0"/>
<organism evidence="1 2">
    <name type="scientific">Corchorus olitorius</name>
    <dbReference type="NCBI Taxonomy" id="93759"/>
    <lineage>
        <taxon>Eukaryota</taxon>
        <taxon>Viridiplantae</taxon>
        <taxon>Streptophyta</taxon>
        <taxon>Embryophyta</taxon>
        <taxon>Tracheophyta</taxon>
        <taxon>Spermatophyta</taxon>
        <taxon>Magnoliopsida</taxon>
        <taxon>eudicotyledons</taxon>
        <taxon>Gunneridae</taxon>
        <taxon>Pentapetalae</taxon>
        <taxon>rosids</taxon>
        <taxon>malvids</taxon>
        <taxon>Malvales</taxon>
        <taxon>Malvaceae</taxon>
        <taxon>Grewioideae</taxon>
        <taxon>Apeibeae</taxon>
        <taxon>Corchorus</taxon>
    </lineage>
</organism>
<protein>
    <submittedName>
        <fullName evidence="1">Uncharacterized protein</fullName>
    </submittedName>
</protein>